<evidence type="ECO:0000313" key="7">
    <source>
        <dbReference type="EMBL" id="MDV2482227.1"/>
    </source>
</evidence>
<dbReference type="InterPro" id="IPR000014">
    <property type="entry name" value="PAS"/>
</dbReference>
<feature type="domain" description="Histidine kinase" evidence="3">
    <location>
        <begin position="411"/>
        <end position="509"/>
    </location>
</feature>
<dbReference type="InterPro" id="IPR011006">
    <property type="entry name" value="CheY-like_superfamily"/>
</dbReference>
<reference evidence="7 8" key="1">
    <citation type="submission" date="2019-10" db="EMBL/GenBank/DDBJ databases">
        <title>Isolation and characterization of Methanoculleus sp. Wushi-C6 from a hot spring well.</title>
        <authorList>
            <person name="Chen S.-C."/>
            <person name="Lan Z.-H."/>
            <person name="You Y.-T."/>
            <person name="Lai M.-C."/>
        </authorList>
    </citation>
    <scope>NUCLEOTIDE SEQUENCE [LARGE SCALE GENOMIC DNA]</scope>
    <source>
        <strain evidence="7 8">Wushi-C6</strain>
    </source>
</reference>
<dbReference type="SUPFAM" id="SSF55874">
    <property type="entry name" value="ATPase domain of HSP90 chaperone/DNA topoisomerase II/histidine kinase"/>
    <property type="match status" value="1"/>
</dbReference>
<dbReference type="SMART" id="SM00091">
    <property type="entry name" value="PAS"/>
    <property type="match status" value="1"/>
</dbReference>
<feature type="domain" description="Response regulatory" evidence="4">
    <location>
        <begin position="3"/>
        <end position="120"/>
    </location>
</feature>
<dbReference type="InterPro" id="IPR000700">
    <property type="entry name" value="PAS-assoc_C"/>
</dbReference>
<dbReference type="Gene3D" id="3.40.50.2300">
    <property type="match status" value="1"/>
</dbReference>
<feature type="modified residue" description="4-aspartylphosphate" evidence="2">
    <location>
        <position position="52"/>
    </location>
</feature>
<comment type="caution">
    <text evidence="7">The sequence shown here is derived from an EMBL/GenBank/DDBJ whole genome shotgun (WGS) entry which is preliminary data.</text>
</comment>
<dbReference type="Pfam" id="PF02518">
    <property type="entry name" value="HATPase_c"/>
    <property type="match status" value="1"/>
</dbReference>
<dbReference type="InterPro" id="IPR035965">
    <property type="entry name" value="PAS-like_dom_sf"/>
</dbReference>
<proteinExistence type="predicted"/>
<dbReference type="Gene3D" id="3.30.565.10">
    <property type="entry name" value="Histidine kinase-like ATPase, C-terminal domain"/>
    <property type="match status" value="1"/>
</dbReference>
<dbReference type="InterPro" id="IPR003594">
    <property type="entry name" value="HATPase_dom"/>
</dbReference>
<keyword evidence="8" id="KW-1185">Reference proteome</keyword>
<gene>
    <name evidence="7" type="ORF">F8E02_09500</name>
</gene>
<evidence type="ECO:0000259" key="5">
    <source>
        <dbReference type="PROSITE" id="PS50112"/>
    </source>
</evidence>
<dbReference type="CDD" id="cd00130">
    <property type="entry name" value="PAS"/>
    <property type="match status" value="1"/>
</dbReference>
<dbReference type="SMART" id="SM00448">
    <property type="entry name" value="REC"/>
    <property type="match status" value="1"/>
</dbReference>
<evidence type="ECO:0000259" key="6">
    <source>
        <dbReference type="PROSITE" id="PS50113"/>
    </source>
</evidence>
<evidence type="ECO:0000259" key="4">
    <source>
        <dbReference type="PROSITE" id="PS50110"/>
    </source>
</evidence>
<dbReference type="Pfam" id="PF00072">
    <property type="entry name" value="Response_reg"/>
    <property type="match status" value="1"/>
</dbReference>
<dbReference type="PROSITE" id="PS50110">
    <property type="entry name" value="RESPONSE_REGULATORY"/>
    <property type="match status" value="1"/>
</dbReference>
<sequence length="517" mass="59422">MARILIADDLQPNRYLLESTLKGYGFEVTVTQNGAEALDAARSNPPDLIITDILMPVMDGFELCRRWKADERLRSVPFIFYTATYTDRKDELFARSLGAERFIVKPQRPEELVQAVREVLEENRKSLSTREPAVDETEILRQYSEVLFRKLEKKVAQLEADIAERRKIEAALSESEKFLNAIVENLPVMLSVRDARDLQLVRLNRAGEDLLGYAREEVYGKTDRDLFPKIMADRYIGTDRNVLRERHILEIPRETIRTKKNGERILHTRKIPICDEEGEPKYLLEISEDITEQVAVEEALNRATRKLSLLNGITFDEIQSAVFSLSGYLQLEKESGTDAQREQYREKQAAIVQILQNSLDFSRNYQNLGLKPPAWQNVMHAFLYAISHLCMLEMSRDLRVEGLEIYADPLLEKVFFALVENVVRHGEKATRISLEHHETDDGLILIFEDDGSGIPVHMKEKIFERRCKDKPGMGLFLAREILSITGITIRETGESMKGARFEMLVPRGAYRFVGNAE</sequence>
<dbReference type="InterPro" id="IPR013656">
    <property type="entry name" value="PAS_4"/>
</dbReference>
<evidence type="ECO:0000256" key="2">
    <source>
        <dbReference type="PROSITE-ProRule" id="PRU00169"/>
    </source>
</evidence>
<feature type="domain" description="PAS" evidence="5">
    <location>
        <begin position="175"/>
        <end position="222"/>
    </location>
</feature>
<dbReference type="Proteomes" id="UP001281203">
    <property type="component" value="Unassembled WGS sequence"/>
</dbReference>
<dbReference type="InterPro" id="IPR001789">
    <property type="entry name" value="Sig_transdc_resp-reg_receiver"/>
</dbReference>
<name>A0ABU3X2F3_9EURY</name>
<dbReference type="EMBL" id="WBKO01000002">
    <property type="protein sequence ID" value="MDV2482227.1"/>
    <property type="molecule type" value="Genomic_DNA"/>
</dbReference>
<feature type="domain" description="PAC" evidence="6">
    <location>
        <begin position="249"/>
        <end position="302"/>
    </location>
</feature>
<dbReference type="Pfam" id="PF08448">
    <property type="entry name" value="PAS_4"/>
    <property type="match status" value="1"/>
</dbReference>
<organism evidence="7 8">
    <name type="scientific">Methanoculleus caldifontis</name>
    <dbReference type="NCBI Taxonomy" id="2651577"/>
    <lineage>
        <taxon>Archaea</taxon>
        <taxon>Methanobacteriati</taxon>
        <taxon>Methanobacteriota</taxon>
        <taxon>Stenosarchaea group</taxon>
        <taxon>Methanomicrobia</taxon>
        <taxon>Methanomicrobiales</taxon>
        <taxon>Methanomicrobiaceae</taxon>
        <taxon>Methanoculleus</taxon>
    </lineage>
</organism>
<dbReference type="CDD" id="cd00075">
    <property type="entry name" value="HATPase"/>
    <property type="match status" value="1"/>
</dbReference>
<dbReference type="PROSITE" id="PS50109">
    <property type="entry name" value="HIS_KIN"/>
    <property type="match status" value="1"/>
</dbReference>
<dbReference type="Gene3D" id="3.30.450.20">
    <property type="entry name" value="PAS domain"/>
    <property type="match status" value="1"/>
</dbReference>
<dbReference type="InterPro" id="IPR005467">
    <property type="entry name" value="His_kinase_dom"/>
</dbReference>
<dbReference type="SUPFAM" id="SSF52172">
    <property type="entry name" value="CheY-like"/>
    <property type="match status" value="1"/>
</dbReference>
<dbReference type="PROSITE" id="PS50112">
    <property type="entry name" value="PAS"/>
    <property type="match status" value="1"/>
</dbReference>
<dbReference type="PANTHER" id="PTHR43547:SF2">
    <property type="entry name" value="HYBRID SIGNAL TRANSDUCTION HISTIDINE KINASE C"/>
    <property type="match status" value="1"/>
</dbReference>
<evidence type="ECO:0000259" key="3">
    <source>
        <dbReference type="PROSITE" id="PS50109"/>
    </source>
</evidence>
<dbReference type="InterPro" id="IPR036890">
    <property type="entry name" value="HATPase_C_sf"/>
</dbReference>
<evidence type="ECO:0000313" key="8">
    <source>
        <dbReference type="Proteomes" id="UP001281203"/>
    </source>
</evidence>
<evidence type="ECO:0000256" key="1">
    <source>
        <dbReference type="ARBA" id="ARBA00022553"/>
    </source>
</evidence>
<accession>A0ABU3X2F3</accession>
<keyword evidence="1 2" id="KW-0597">Phosphoprotein</keyword>
<dbReference type="PROSITE" id="PS50113">
    <property type="entry name" value="PAC"/>
    <property type="match status" value="1"/>
</dbReference>
<dbReference type="SUPFAM" id="SSF55785">
    <property type="entry name" value="PYP-like sensor domain (PAS domain)"/>
    <property type="match status" value="1"/>
</dbReference>
<protein>
    <submittedName>
        <fullName evidence="7">Response regulator</fullName>
    </submittedName>
</protein>
<dbReference type="RefSeq" id="WP_317065292.1">
    <property type="nucleotide sequence ID" value="NZ_WBKO01000002.1"/>
</dbReference>
<dbReference type="NCBIfam" id="TIGR00229">
    <property type="entry name" value="sensory_box"/>
    <property type="match status" value="1"/>
</dbReference>
<dbReference type="SMART" id="SM00387">
    <property type="entry name" value="HATPase_c"/>
    <property type="match status" value="1"/>
</dbReference>
<dbReference type="PANTHER" id="PTHR43547">
    <property type="entry name" value="TWO-COMPONENT HISTIDINE KINASE"/>
    <property type="match status" value="1"/>
</dbReference>